<evidence type="ECO:0000256" key="12">
    <source>
        <dbReference type="ARBA" id="ARBA00023136"/>
    </source>
</evidence>
<evidence type="ECO:0000256" key="1">
    <source>
        <dbReference type="ARBA" id="ARBA00004651"/>
    </source>
</evidence>
<evidence type="ECO:0000256" key="14">
    <source>
        <dbReference type="SAM" id="MobiDB-lite"/>
    </source>
</evidence>
<evidence type="ECO:0000256" key="2">
    <source>
        <dbReference type="ARBA" id="ARBA00004653"/>
    </source>
</evidence>
<keyword evidence="5" id="KW-0813">Transport</keyword>
<keyword evidence="9" id="KW-0677">Repeat</keyword>
<evidence type="ECO:0000313" key="16">
    <source>
        <dbReference type="Proteomes" id="UP000887572"/>
    </source>
</evidence>
<accession>A0A914I4H7</accession>
<dbReference type="GO" id="GO:0051119">
    <property type="term" value="F:sugar transmembrane transporter activity"/>
    <property type="evidence" value="ECO:0007669"/>
    <property type="project" value="InterPro"/>
</dbReference>
<dbReference type="Pfam" id="PF03083">
    <property type="entry name" value="MtN3_slv"/>
    <property type="match status" value="2"/>
</dbReference>
<feature type="region of interest" description="Disordered" evidence="14">
    <location>
        <begin position="391"/>
        <end position="476"/>
    </location>
</feature>
<dbReference type="InterPro" id="IPR004316">
    <property type="entry name" value="SWEET_rpt"/>
</dbReference>
<dbReference type="FunFam" id="1.20.1280.290:FF:000004">
    <property type="entry name" value="Sugar transporter SWEET"/>
    <property type="match status" value="1"/>
</dbReference>
<evidence type="ECO:0000256" key="15">
    <source>
        <dbReference type="SAM" id="Phobius"/>
    </source>
</evidence>
<proteinExistence type="inferred from homology"/>
<evidence type="ECO:0000256" key="4">
    <source>
        <dbReference type="ARBA" id="ARBA00021741"/>
    </source>
</evidence>
<evidence type="ECO:0000256" key="7">
    <source>
        <dbReference type="ARBA" id="ARBA00022597"/>
    </source>
</evidence>
<feature type="transmembrane region" description="Helical" evidence="15">
    <location>
        <begin position="162"/>
        <end position="182"/>
    </location>
</feature>
<keyword evidence="7" id="KW-0762">Sugar transport</keyword>
<protein>
    <recommendedName>
        <fullName evidence="4">Sugar transporter SWEET1</fullName>
    </recommendedName>
</protein>
<comment type="subcellular location">
    <subcellularLocation>
        <location evidence="1">Cell membrane</location>
        <topology evidence="1">Multi-pass membrane protein</topology>
    </subcellularLocation>
    <subcellularLocation>
        <location evidence="2">Golgi apparatus membrane</location>
        <topology evidence="2">Multi-pass membrane protein</topology>
    </subcellularLocation>
</comment>
<evidence type="ECO:0000256" key="3">
    <source>
        <dbReference type="ARBA" id="ARBA00007809"/>
    </source>
</evidence>
<evidence type="ECO:0000256" key="8">
    <source>
        <dbReference type="ARBA" id="ARBA00022692"/>
    </source>
</evidence>
<sequence length="660" mass="73853">MMMKIIMIKEQRAVVDKQGIRRSVVVPPPHNRHRHSSCATPTHPSGCGPCTSPAPQHLFVCRSHHAKHSRLQTVFAHCEKVPHTYGHLDKCWTSMASSPFLNLLSILAFVTTVGLFFCGIPICRQIWKRRDTAEISGAPFLMGVLGGTCWCVYGYLKKDHTVMYVTGAQIVLYSIYTVFYWFMTKKKLMISIKVATLVAICASLVALVHFFDHKVFHPLGIICMTLNTMDFAAPLAGLKVVIRRRATSTLPLPLCIANFLVSSEWFVYGLLVWDFYLITPNGIGSFLAFCQLILFAVLPRKPLQRAPILRLIDFVRNSCCCCCIDKTLDLESAAVVTAEKKSSAIDTIGIHRMSSRMSNKHRWSSRMITNVVGEVENVIQKVHGDQFGYKLNKEDEEGNSTDSGTLTPVDEKPTTTVAVTAASGGGTVQLQGVQSGTPEPERKMEDEEQLDIDDVDDDDDQSEEDGEHAEYDGTAQDGIIAADLAFPLTIRDPEQLLRLSRQCQSDRLKLHKKQKMAKKGGSGMFGGSLQTGHFRAMRRHAQQSTNDGLPTIDELSTQLQQHIKRAASAPNICEEAKTMTTLSAPVVRIRHKFWLLQTAVKHEERGGHWTLRTLRLKRRNLSGFFFDDCEDPLPPTVLCEMSPRRVDNLSTRHNKSPNFC</sequence>
<feature type="transmembrane region" description="Helical" evidence="15">
    <location>
        <begin position="277"/>
        <end position="298"/>
    </location>
</feature>
<dbReference type="WBParaSite" id="Gr19_v10_g653.t4">
    <property type="protein sequence ID" value="Gr19_v10_g653.t4"/>
    <property type="gene ID" value="Gr19_v10_g653"/>
</dbReference>
<feature type="transmembrane region" description="Helical" evidence="15">
    <location>
        <begin position="135"/>
        <end position="156"/>
    </location>
</feature>
<evidence type="ECO:0000256" key="9">
    <source>
        <dbReference type="ARBA" id="ARBA00022737"/>
    </source>
</evidence>
<evidence type="ECO:0000313" key="17">
    <source>
        <dbReference type="WBParaSite" id="Gr19_v10_g653.t4"/>
    </source>
</evidence>
<evidence type="ECO:0000256" key="6">
    <source>
        <dbReference type="ARBA" id="ARBA00022475"/>
    </source>
</evidence>
<feature type="transmembrane region" description="Helical" evidence="15">
    <location>
        <begin position="217"/>
        <end position="238"/>
    </location>
</feature>
<keyword evidence="8 15" id="KW-0812">Transmembrane</keyword>
<dbReference type="FunFam" id="1.20.1280.290:FF:000010">
    <property type="entry name" value="Sugar transporter SWEET"/>
    <property type="match status" value="1"/>
</dbReference>
<dbReference type="Proteomes" id="UP000887572">
    <property type="component" value="Unplaced"/>
</dbReference>
<dbReference type="InterPro" id="IPR047664">
    <property type="entry name" value="SWEET"/>
</dbReference>
<feature type="transmembrane region" description="Helical" evidence="15">
    <location>
        <begin position="194"/>
        <end position="211"/>
    </location>
</feature>
<evidence type="ECO:0000256" key="5">
    <source>
        <dbReference type="ARBA" id="ARBA00022448"/>
    </source>
</evidence>
<reference evidence="17" key="1">
    <citation type="submission" date="2022-11" db="UniProtKB">
        <authorList>
            <consortium name="WormBaseParasite"/>
        </authorList>
    </citation>
    <scope>IDENTIFICATION</scope>
</reference>
<feature type="transmembrane region" description="Helical" evidence="15">
    <location>
        <begin position="100"/>
        <end position="123"/>
    </location>
</feature>
<dbReference type="Gene3D" id="1.20.1280.290">
    <property type="match status" value="2"/>
</dbReference>
<comment type="similarity">
    <text evidence="3">Belongs to the SWEET sugar transporter family.</text>
</comment>
<keyword evidence="12 15" id="KW-0472">Membrane</keyword>
<keyword evidence="6" id="KW-1003">Cell membrane</keyword>
<dbReference type="AlphaFoldDB" id="A0A914I4H7"/>
<evidence type="ECO:0000256" key="11">
    <source>
        <dbReference type="ARBA" id="ARBA00023034"/>
    </source>
</evidence>
<feature type="compositionally biased region" description="Acidic residues" evidence="14">
    <location>
        <begin position="446"/>
        <end position="467"/>
    </location>
</feature>
<comment type="function">
    <text evidence="13">Mediates both low-affinity uptake and efflux of sugar across the membrane.</text>
</comment>
<keyword evidence="10 15" id="KW-1133">Transmembrane helix</keyword>
<keyword evidence="16" id="KW-1185">Reference proteome</keyword>
<evidence type="ECO:0000256" key="10">
    <source>
        <dbReference type="ARBA" id="ARBA00022989"/>
    </source>
</evidence>
<evidence type="ECO:0000256" key="13">
    <source>
        <dbReference type="ARBA" id="ARBA00055578"/>
    </source>
</evidence>
<feature type="transmembrane region" description="Helical" evidence="15">
    <location>
        <begin position="250"/>
        <end position="271"/>
    </location>
</feature>
<name>A0A914I4H7_GLORO</name>
<dbReference type="PANTHER" id="PTHR10791">
    <property type="entry name" value="RAG1-ACTIVATING PROTEIN 1"/>
    <property type="match status" value="1"/>
</dbReference>
<organism evidence="16 17">
    <name type="scientific">Globodera rostochiensis</name>
    <name type="common">Golden nematode worm</name>
    <name type="synonym">Heterodera rostochiensis</name>
    <dbReference type="NCBI Taxonomy" id="31243"/>
    <lineage>
        <taxon>Eukaryota</taxon>
        <taxon>Metazoa</taxon>
        <taxon>Ecdysozoa</taxon>
        <taxon>Nematoda</taxon>
        <taxon>Chromadorea</taxon>
        <taxon>Rhabditida</taxon>
        <taxon>Tylenchina</taxon>
        <taxon>Tylenchomorpha</taxon>
        <taxon>Tylenchoidea</taxon>
        <taxon>Heteroderidae</taxon>
        <taxon>Heteroderinae</taxon>
        <taxon>Globodera</taxon>
    </lineage>
</organism>
<dbReference type="GO" id="GO:0000139">
    <property type="term" value="C:Golgi membrane"/>
    <property type="evidence" value="ECO:0007669"/>
    <property type="project" value="UniProtKB-SubCell"/>
</dbReference>
<dbReference type="GO" id="GO:0005886">
    <property type="term" value="C:plasma membrane"/>
    <property type="evidence" value="ECO:0007669"/>
    <property type="project" value="UniProtKB-SubCell"/>
</dbReference>
<dbReference type="PANTHER" id="PTHR10791:SF246">
    <property type="entry name" value="SUGAR TRANSPORTER SWEET1"/>
    <property type="match status" value="1"/>
</dbReference>
<keyword evidence="11" id="KW-0333">Golgi apparatus</keyword>